<keyword evidence="4" id="KW-1185">Reference proteome</keyword>
<feature type="compositionally biased region" description="Pro residues" evidence="1">
    <location>
        <begin position="1"/>
        <end position="10"/>
    </location>
</feature>
<dbReference type="EMBL" id="CP036265">
    <property type="protein sequence ID" value="QDT17773.1"/>
    <property type="molecule type" value="Genomic_DNA"/>
</dbReference>
<dbReference type="KEGG" id="acaf:CA12_39060"/>
<feature type="region of interest" description="Disordered" evidence="1">
    <location>
        <begin position="1"/>
        <end position="46"/>
    </location>
</feature>
<gene>
    <name evidence="3" type="ORF">CA12_39060</name>
</gene>
<protein>
    <recommendedName>
        <fullName evidence="2">Pyrrolo-quinoline quinone repeat domain-containing protein</fullName>
    </recommendedName>
</protein>
<feature type="domain" description="Pyrrolo-quinoline quinone repeat" evidence="2">
    <location>
        <begin position="160"/>
        <end position="297"/>
    </location>
</feature>
<dbReference type="PANTHER" id="PTHR34512:SF30">
    <property type="entry name" value="OUTER MEMBRANE PROTEIN ASSEMBLY FACTOR BAMB"/>
    <property type="match status" value="1"/>
</dbReference>
<dbReference type="Proteomes" id="UP000318741">
    <property type="component" value="Chromosome"/>
</dbReference>
<evidence type="ECO:0000256" key="1">
    <source>
        <dbReference type="SAM" id="MobiDB-lite"/>
    </source>
</evidence>
<sequence>MQAAAPPAPGETPVWAEEGGHPTWVVHPRRPSRATSPPPAIWQSPPGAVGSLCGDPVLAGDRLLVGTNSDPDWSARFPVDGGVMACLDAADGTLVWRHFHPRLDWRFNDVPASPIRSRPAVQGDRVCYFSNRGSLVCLDLAGFRDGENDGPVTDETRTGASDGDIVWEIDFVADHGVFKREDAGMGNPLSSPVILSTAAQGDLVFCGTMQGTHPDGTVANPAAPSFVAVRLADGAIVWSTSVPGENVALGSFGSPAVLGEGPEAKVLFPAGDGKLYAFEPTTGGSCGRSTSAARRGRTT</sequence>
<reference evidence="3 4" key="1">
    <citation type="submission" date="2019-02" db="EMBL/GenBank/DDBJ databases">
        <title>Deep-cultivation of Planctomycetes and their phenomic and genomic characterization uncovers novel biology.</title>
        <authorList>
            <person name="Wiegand S."/>
            <person name="Jogler M."/>
            <person name="Boedeker C."/>
            <person name="Pinto D."/>
            <person name="Vollmers J."/>
            <person name="Rivas-Marin E."/>
            <person name="Kohn T."/>
            <person name="Peeters S.H."/>
            <person name="Heuer A."/>
            <person name="Rast P."/>
            <person name="Oberbeckmann S."/>
            <person name="Bunk B."/>
            <person name="Jeske O."/>
            <person name="Meyerdierks A."/>
            <person name="Storesund J.E."/>
            <person name="Kallscheuer N."/>
            <person name="Luecker S."/>
            <person name="Lage O.M."/>
            <person name="Pohl T."/>
            <person name="Merkel B.J."/>
            <person name="Hornburger P."/>
            <person name="Mueller R.-W."/>
            <person name="Bruemmer F."/>
            <person name="Labrenz M."/>
            <person name="Spormann A.M."/>
            <person name="Op den Camp H."/>
            <person name="Overmann J."/>
            <person name="Amann R."/>
            <person name="Jetten M.S.M."/>
            <person name="Mascher T."/>
            <person name="Medema M.H."/>
            <person name="Devos D.P."/>
            <person name="Kaster A.-K."/>
            <person name="Ovreas L."/>
            <person name="Rohde M."/>
            <person name="Galperin M.Y."/>
            <person name="Jogler C."/>
        </authorList>
    </citation>
    <scope>NUCLEOTIDE SEQUENCE [LARGE SCALE GENOMIC DNA]</scope>
    <source>
        <strain evidence="3 4">CA12</strain>
    </source>
</reference>
<evidence type="ECO:0000313" key="4">
    <source>
        <dbReference type="Proteomes" id="UP000318741"/>
    </source>
</evidence>
<dbReference type="PANTHER" id="PTHR34512">
    <property type="entry name" value="CELL SURFACE PROTEIN"/>
    <property type="match status" value="1"/>
</dbReference>
<dbReference type="InterPro" id="IPR011047">
    <property type="entry name" value="Quinoprotein_ADH-like_sf"/>
</dbReference>
<dbReference type="SUPFAM" id="SSF50998">
    <property type="entry name" value="Quinoprotein alcohol dehydrogenase-like"/>
    <property type="match status" value="1"/>
</dbReference>
<dbReference type="InterPro" id="IPR015943">
    <property type="entry name" value="WD40/YVTN_repeat-like_dom_sf"/>
</dbReference>
<dbReference type="Gene3D" id="2.130.10.10">
    <property type="entry name" value="YVTN repeat-like/Quinoprotein amine dehydrogenase"/>
    <property type="match status" value="1"/>
</dbReference>
<accession>A0A517PEH3</accession>
<dbReference type="InterPro" id="IPR002372">
    <property type="entry name" value="PQQ_rpt_dom"/>
</dbReference>
<dbReference type="Pfam" id="PF13360">
    <property type="entry name" value="PQQ_2"/>
    <property type="match status" value="2"/>
</dbReference>
<organism evidence="3 4">
    <name type="scientific">Alienimonas californiensis</name>
    <dbReference type="NCBI Taxonomy" id="2527989"/>
    <lineage>
        <taxon>Bacteria</taxon>
        <taxon>Pseudomonadati</taxon>
        <taxon>Planctomycetota</taxon>
        <taxon>Planctomycetia</taxon>
        <taxon>Planctomycetales</taxon>
        <taxon>Planctomycetaceae</taxon>
        <taxon>Alienimonas</taxon>
    </lineage>
</organism>
<evidence type="ECO:0000313" key="3">
    <source>
        <dbReference type="EMBL" id="QDT17773.1"/>
    </source>
</evidence>
<feature type="domain" description="Pyrrolo-quinoline quinone repeat" evidence="2">
    <location>
        <begin position="53"/>
        <end position="141"/>
    </location>
</feature>
<name>A0A517PEH3_9PLAN</name>
<evidence type="ECO:0000259" key="2">
    <source>
        <dbReference type="Pfam" id="PF13360"/>
    </source>
</evidence>
<dbReference type="AlphaFoldDB" id="A0A517PEH3"/>
<proteinExistence type="predicted"/>